<evidence type="ECO:0000256" key="1">
    <source>
        <dbReference type="SAM" id="MobiDB-lite"/>
    </source>
</evidence>
<sequence>MPVYHRAFSMARQAMFIPWFSQPSGTPRRRALSPSSTTYPHVFFGRFSSVFHRPQPTTSESMELQQHRTPSTSSHPGPRAIEVAPVRDKQALFVARRPEQASDKLKRIKNPTWWTRCILFICCASAPSPDTATDDR</sequence>
<feature type="region of interest" description="Disordered" evidence="1">
    <location>
        <begin position="53"/>
        <end position="80"/>
    </location>
</feature>
<dbReference type="OrthoDB" id="2678404at2759"/>
<accession>A0A1J8PLJ6</accession>
<keyword evidence="3" id="KW-1185">Reference proteome</keyword>
<protein>
    <submittedName>
        <fullName evidence="2">Uncharacterized protein</fullName>
    </submittedName>
</protein>
<dbReference type="EMBL" id="LVVM01005800">
    <property type="protein sequence ID" value="OJA09773.1"/>
    <property type="molecule type" value="Genomic_DNA"/>
</dbReference>
<comment type="caution">
    <text evidence="2">The sequence shown here is derived from an EMBL/GenBank/DDBJ whole genome shotgun (WGS) entry which is preliminary data.</text>
</comment>
<proteinExistence type="predicted"/>
<feature type="compositionally biased region" description="Polar residues" evidence="1">
    <location>
        <begin position="55"/>
        <end position="75"/>
    </location>
</feature>
<reference evidence="2 3" key="1">
    <citation type="submission" date="2016-03" db="EMBL/GenBank/DDBJ databases">
        <title>Comparative genomics of the ectomycorrhizal sister species Rhizopogon vinicolor and Rhizopogon vesiculosus (Basidiomycota: Boletales) reveals a divergence of the mating type B locus.</title>
        <authorList>
            <person name="Mujic A.B."/>
            <person name="Kuo A."/>
            <person name="Tritt A."/>
            <person name="Lipzen A."/>
            <person name="Chen C."/>
            <person name="Johnson J."/>
            <person name="Sharma A."/>
            <person name="Barry K."/>
            <person name="Grigoriev I.V."/>
            <person name="Spatafora J.W."/>
        </authorList>
    </citation>
    <scope>NUCLEOTIDE SEQUENCE [LARGE SCALE GENOMIC DNA]</scope>
    <source>
        <strain evidence="2 3">AM-OR11-056</strain>
    </source>
</reference>
<evidence type="ECO:0000313" key="2">
    <source>
        <dbReference type="EMBL" id="OJA09773.1"/>
    </source>
</evidence>
<evidence type="ECO:0000313" key="3">
    <source>
        <dbReference type="Proteomes" id="UP000183567"/>
    </source>
</evidence>
<name>A0A1J8PLJ6_9AGAM</name>
<dbReference type="AlphaFoldDB" id="A0A1J8PLJ6"/>
<dbReference type="Proteomes" id="UP000183567">
    <property type="component" value="Unassembled WGS sequence"/>
</dbReference>
<organism evidence="2 3">
    <name type="scientific">Rhizopogon vesiculosus</name>
    <dbReference type="NCBI Taxonomy" id="180088"/>
    <lineage>
        <taxon>Eukaryota</taxon>
        <taxon>Fungi</taxon>
        <taxon>Dikarya</taxon>
        <taxon>Basidiomycota</taxon>
        <taxon>Agaricomycotina</taxon>
        <taxon>Agaricomycetes</taxon>
        <taxon>Agaricomycetidae</taxon>
        <taxon>Boletales</taxon>
        <taxon>Suillineae</taxon>
        <taxon>Rhizopogonaceae</taxon>
        <taxon>Rhizopogon</taxon>
    </lineage>
</organism>
<gene>
    <name evidence="2" type="ORF">AZE42_11472</name>
</gene>